<keyword evidence="2" id="KW-0472">Membrane</keyword>
<keyword evidence="4" id="KW-1185">Reference proteome</keyword>
<reference evidence="3" key="1">
    <citation type="submission" date="2022-12" db="EMBL/GenBank/DDBJ databases">
        <title>Polyphasic identification of a Novel Hot-Spring Cyanobacterium Ocullathermofonsia sinensis gen nov. sp. nov. and Genomic Insights on its Adaptations to the Thermal Habitat.</title>
        <authorList>
            <person name="Daroch M."/>
            <person name="Tang J."/>
            <person name="Jiang Y."/>
        </authorList>
    </citation>
    <scope>NUCLEOTIDE SEQUENCE</scope>
    <source>
        <strain evidence="3">PKUAC-SCTA174</strain>
    </source>
</reference>
<dbReference type="RefSeq" id="WP_268611378.1">
    <property type="nucleotide sequence ID" value="NZ_CP113797.1"/>
</dbReference>
<keyword evidence="2" id="KW-1133">Transmembrane helix</keyword>
<evidence type="ECO:0000313" key="4">
    <source>
        <dbReference type="Proteomes" id="UP001163152"/>
    </source>
</evidence>
<feature type="transmembrane region" description="Helical" evidence="2">
    <location>
        <begin position="126"/>
        <end position="150"/>
    </location>
</feature>
<name>A0A9E8ZGI9_9CYAN</name>
<proteinExistence type="predicted"/>
<feature type="region of interest" description="Disordered" evidence="1">
    <location>
        <begin position="422"/>
        <end position="442"/>
    </location>
</feature>
<feature type="region of interest" description="Disordered" evidence="1">
    <location>
        <begin position="332"/>
        <end position="356"/>
    </location>
</feature>
<feature type="compositionally biased region" description="Polar residues" evidence="1">
    <location>
        <begin position="422"/>
        <end position="433"/>
    </location>
</feature>
<protein>
    <submittedName>
        <fullName evidence="3">Uncharacterized protein</fullName>
    </submittedName>
</protein>
<dbReference type="EMBL" id="CP113797">
    <property type="protein sequence ID" value="WAL61424.1"/>
    <property type="molecule type" value="Genomic_DNA"/>
</dbReference>
<evidence type="ECO:0000313" key="3">
    <source>
        <dbReference type="EMBL" id="WAL61424.1"/>
    </source>
</evidence>
<feature type="transmembrane region" description="Helical" evidence="2">
    <location>
        <begin position="6"/>
        <end position="28"/>
    </location>
</feature>
<sequence length="554" mass="60534">MDIGSVWTQILTALVVGLLTAFAFQFLLTSLGIAIGLSVWSLATPDRSESLNQDTQSNSRSNTPSADSSQLTGQEPRGASGIGTMAGFSILLTVNFVLFVACFLAAKFSQAVDPIAGAIEGVVVWSAYFLLLIWLSSTAMSSVVGAIVGATTGGFRQLLSTIGTALSRSETEALPTDQQLLALQQEMQEMQAVLDPENLRQLLETQLQSLPPDPFPHSNASLALKTTATKSSATTSDIAIDFWQQVESYLQIASPKALAPKRFDRQLQNMWQATQAKFESHVRISTNPNLDQFYDRDALHQILEQRHDLSDKKKTRLLDQLQETWTDFLNKAEPEAEVSTASEETKKTDDSDGTTQSSIAQLTTKLMQSASEASLEQLLANLPTLLQWLKTTMPAEMPSLVPLILSIALDKIRSSMTATNLMDAESSTPNSSNHEAHAPSRGGGSLINYVTLRQSLNQLLESSSELASFNQSLVTQLEAWRDRSLQQVDLIQQAAQDRLHAAKQQTQQRLDETRRAAATAAWWLVMTATTGVVSSALAGALAANFDLRDLLFWW</sequence>
<evidence type="ECO:0000256" key="1">
    <source>
        <dbReference type="SAM" id="MobiDB-lite"/>
    </source>
</evidence>
<gene>
    <name evidence="3" type="ORF">OXH18_05385</name>
</gene>
<dbReference type="Proteomes" id="UP001163152">
    <property type="component" value="Chromosome"/>
</dbReference>
<organism evidence="3 4">
    <name type="scientific">Thermocoleostomius sinensis A174</name>
    <dbReference type="NCBI Taxonomy" id="2016057"/>
    <lineage>
        <taxon>Bacteria</taxon>
        <taxon>Bacillati</taxon>
        <taxon>Cyanobacteriota</taxon>
        <taxon>Cyanophyceae</taxon>
        <taxon>Oculatellales</taxon>
        <taxon>Oculatellaceae</taxon>
        <taxon>Thermocoleostomius</taxon>
    </lineage>
</organism>
<accession>A0A9E8ZGI9</accession>
<evidence type="ECO:0000256" key="2">
    <source>
        <dbReference type="SAM" id="Phobius"/>
    </source>
</evidence>
<dbReference type="KEGG" id="tsin:OXH18_05385"/>
<feature type="region of interest" description="Disordered" evidence="1">
    <location>
        <begin position="50"/>
        <end position="76"/>
    </location>
</feature>
<feature type="compositionally biased region" description="Polar residues" evidence="1">
    <location>
        <begin position="50"/>
        <end position="73"/>
    </location>
</feature>
<keyword evidence="2" id="KW-0812">Transmembrane</keyword>
<feature type="transmembrane region" description="Helical" evidence="2">
    <location>
        <begin position="85"/>
        <end position="106"/>
    </location>
</feature>
<dbReference type="AlphaFoldDB" id="A0A9E8ZGI9"/>